<comment type="caution">
    <text evidence="1">The sequence shown here is derived from an EMBL/GenBank/DDBJ whole genome shotgun (WGS) entry which is preliminary data.</text>
</comment>
<proteinExistence type="predicted"/>
<evidence type="ECO:0000313" key="1">
    <source>
        <dbReference type="EMBL" id="CAG8772167.1"/>
    </source>
</evidence>
<name>A0ACA9R0K3_9GLOM</name>
<dbReference type="EMBL" id="CAJVQC010041043">
    <property type="protein sequence ID" value="CAG8772167.1"/>
    <property type="molecule type" value="Genomic_DNA"/>
</dbReference>
<evidence type="ECO:0000313" key="2">
    <source>
        <dbReference type="Proteomes" id="UP000789920"/>
    </source>
</evidence>
<dbReference type="Proteomes" id="UP000789920">
    <property type="component" value="Unassembled WGS sequence"/>
</dbReference>
<gene>
    <name evidence="1" type="ORF">RPERSI_LOCUS16542</name>
</gene>
<sequence>MIISTTDDLSATMPYKGSFSYKNDNINVLRIENNVRVMIERVNSNIARLYFVNNRDVQIPVPANIVLRDVTSNEDQVPYRNDYYISWVSNYILFRDGVAVFALENQKQQAIKGGADLETDLIQP</sequence>
<accession>A0ACA9R0K3</accession>
<reference evidence="1" key="1">
    <citation type="submission" date="2021-06" db="EMBL/GenBank/DDBJ databases">
        <authorList>
            <person name="Kallberg Y."/>
            <person name="Tangrot J."/>
            <person name="Rosling A."/>
        </authorList>
    </citation>
    <scope>NUCLEOTIDE SEQUENCE</scope>
    <source>
        <strain evidence="1">MA461A</strain>
    </source>
</reference>
<keyword evidence="2" id="KW-1185">Reference proteome</keyword>
<protein>
    <submittedName>
        <fullName evidence="1">10861_t:CDS:1</fullName>
    </submittedName>
</protein>
<organism evidence="1 2">
    <name type="scientific">Racocetra persica</name>
    <dbReference type="NCBI Taxonomy" id="160502"/>
    <lineage>
        <taxon>Eukaryota</taxon>
        <taxon>Fungi</taxon>
        <taxon>Fungi incertae sedis</taxon>
        <taxon>Mucoromycota</taxon>
        <taxon>Glomeromycotina</taxon>
        <taxon>Glomeromycetes</taxon>
        <taxon>Diversisporales</taxon>
        <taxon>Gigasporaceae</taxon>
        <taxon>Racocetra</taxon>
    </lineage>
</organism>